<name>A0ABW8F0H5_9BURK</name>
<evidence type="ECO:0000313" key="2">
    <source>
        <dbReference type="EMBL" id="MFJ3046793.1"/>
    </source>
</evidence>
<protein>
    <submittedName>
        <fullName evidence="2">Allantoinase PuuE</fullName>
    </submittedName>
</protein>
<accession>A0ABW8F0H5</accession>
<dbReference type="RefSeq" id="WP_402701071.1">
    <property type="nucleotide sequence ID" value="NZ_JBIUZV010000007.1"/>
</dbReference>
<dbReference type="Gene3D" id="3.20.20.370">
    <property type="entry name" value="Glycoside hydrolase/deacetylase"/>
    <property type="match status" value="1"/>
</dbReference>
<organism evidence="2 3">
    <name type="scientific">Herbaspirillum chlorophenolicum</name>
    <dbReference type="NCBI Taxonomy" id="211589"/>
    <lineage>
        <taxon>Bacteria</taxon>
        <taxon>Pseudomonadati</taxon>
        <taxon>Pseudomonadota</taxon>
        <taxon>Betaproteobacteria</taxon>
        <taxon>Burkholderiales</taxon>
        <taxon>Oxalobacteraceae</taxon>
        <taxon>Herbaspirillum</taxon>
    </lineage>
</organism>
<dbReference type="InterPro" id="IPR011330">
    <property type="entry name" value="Glyco_hydro/deAcase_b/a-brl"/>
</dbReference>
<dbReference type="CDD" id="cd10977">
    <property type="entry name" value="CE4_PuuE_SpCDA1"/>
    <property type="match status" value="1"/>
</dbReference>
<dbReference type="InterPro" id="IPR002509">
    <property type="entry name" value="NODB_dom"/>
</dbReference>
<dbReference type="PANTHER" id="PTHR43123:SF4">
    <property type="entry name" value="POLYSACCHARIDE DEACETYLASE"/>
    <property type="match status" value="1"/>
</dbReference>
<dbReference type="InterPro" id="IPR017625">
    <property type="entry name" value="PuuE"/>
</dbReference>
<dbReference type="EMBL" id="JBIUZV010000007">
    <property type="protein sequence ID" value="MFJ3046793.1"/>
    <property type="molecule type" value="Genomic_DNA"/>
</dbReference>
<evidence type="ECO:0000259" key="1">
    <source>
        <dbReference type="PROSITE" id="PS51677"/>
    </source>
</evidence>
<dbReference type="PROSITE" id="PS51677">
    <property type="entry name" value="NODB"/>
    <property type="match status" value="1"/>
</dbReference>
<dbReference type="Proteomes" id="UP001617427">
    <property type="component" value="Unassembled WGS sequence"/>
</dbReference>
<reference evidence="2 3" key="1">
    <citation type="submission" date="2024-10" db="EMBL/GenBank/DDBJ databases">
        <title>The Natural Products Discovery Center: Release of the First 8490 Sequenced Strains for Exploring Actinobacteria Biosynthetic Diversity.</title>
        <authorList>
            <person name="Kalkreuter E."/>
            <person name="Kautsar S.A."/>
            <person name="Yang D."/>
            <person name="Bader C.D."/>
            <person name="Teijaro C.N."/>
            <person name="Fluegel L."/>
            <person name="Davis C.M."/>
            <person name="Simpson J.R."/>
            <person name="Lauterbach L."/>
            <person name="Steele A.D."/>
            <person name="Gui C."/>
            <person name="Meng S."/>
            <person name="Li G."/>
            <person name="Viehrig K."/>
            <person name="Ye F."/>
            <person name="Su P."/>
            <person name="Kiefer A.F."/>
            <person name="Nichols A."/>
            <person name="Cepeda A.J."/>
            <person name="Yan W."/>
            <person name="Fan B."/>
            <person name="Jiang Y."/>
            <person name="Adhikari A."/>
            <person name="Zheng C.-J."/>
            <person name="Schuster L."/>
            <person name="Cowan T.M."/>
            <person name="Smanski M.J."/>
            <person name="Chevrette M.G."/>
            <person name="De Carvalho L.P.S."/>
            <person name="Shen B."/>
        </authorList>
    </citation>
    <scope>NUCLEOTIDE SEQUENCE [LARGE SCALE GENOMIC DNA]</scope>
    <source>
        <strain evidence="2 3">NPDC087045</strain>
    </source>
</reference>
<keyword evidence="3" id="KW-1185">Reference proteome</keyword>
<feature type="domain" description="NodB homology" evidence="1">
    <location>
        <begin position="74"/>
        <end position="291"/>
    </location>
</feature>
<gene>
    <name evidence="2" type="ORF">ACIPEN_13265</name>
</gene>
<dbReference type="PANTHER" id="PTHR43123">
    <property type="entry name" value="POLYSACCHARIDE DEACETYLASE-RELATED"/>
    <property type="match status" value="1"/>
</dbReference>
<evidence type="ECO:0000313" key="3">
    <source>
        <dbReference type="Proteomes" id="UP001617427"/>
    </source>
</evidence>
<dbReference type="Pfam" id="PF01522">
    <property type="entry name" value="Polysacc_deac_1"/>
    <property type="match status" value="1"/>
</dbReference>
<proteinExistence type="predicted"/>
<comment type="caution">
    <text evidence="2">The sequence shown here is derived from an EMBL/GenBank/DDBJ whole genome shotgun (WGS) entry which is preliminary data.</text>
</comment>
<sequence>MADKTHDLYGHLARDFVGYGEAPPDPKWPDRARVALNIVVNYEEGSEMSFDDGDGATETGLVEGGSGGFEGRDLAAESMYEYGSRVGIWRILRLLRERGMPATVFATALALERNPAVARAIREAGHDVCSHGRRWVRSQQFSVEQERAEIAAAYESITRSIGRPPAGWYCRYAPTVDTRRLLVEHGGFLYDADAYNDELPYWTRVQGRDHLVVPYSLTNNDAKFSRGSMATASDFFEFLRDSFDMLYEEGATAPKMMSVGLHLRLIGHPGRAVGLARFLDHVAARPGVWVCRREDIARHWQEFHPPQP</sequence>
<dbReference type="SUPFAM" id="SSF88713">
    <property type="entry name" value="Glycoside hydrolase/deacetylase"/>
    <property type="match status" value="1"/>
</dbReference>